<name>E9IIA8_SOLIN</name>
<reference evidence="1" key="1">
    <citation type="journal article" date="2011" name="Proc. Natl. Acad. Sci. U.S.A.">
        <title>The genome of the fire ant Solenopsis invicta.</title>
        <authorList>
            <person name="Wurm Y."/>
            <person name="Wang J."/>
            <person name="Riba-Grognuz O."/>
            <person name="Corona M."/>
            <person name="Nygaard S."/>
            <person name="Hunt B.G."/>
            <person name="Ingram K.K."/>
            <person name="Falquet L."/>
            <person name="Nipitwattanaphon M."/>
            <person name="Gotzek D."/>
            <person name="Dijkstra M.B."/>
            <person name="Oettler J."/>
            <person name="Comtesse F."/>
            <person name="Shih C.J."/>
            <person name="Wu W.J."/>
            <person name="Yang C.C."/>
            <person name="Thomas J."/>
            <person name="Beaudoing E."/>
            <person name="Pradervand S."/>
            <person name="Flegel V."/>
            <person name="Cook E.D."/>
            <person name="Fabbretti R."/>
            <person name="Stockinger H."/>
            <person name="Long L."/>
            <person name="Farmerie W.G."/>
            <person name="Oakey J."/>
            <person name="Boomsma J.J."/>
            <person name="Pamilo P."/>
            <person name="Yi S.V."/>
            <person name="Heinze J."/>
            <person name="Goodisman M.A."/>
            <person name="Farinelli L."/>
            <person name="Harshman K."/>
            <person name="Hulo N."/>
            <person name="Cerutti L."/>
            <person name="Xenarios I."/>
            <person name="Shoemaker D."/>
            <person name="Keller L."/>
        </authorList>
    </citation>
    <scope>NUCLEOTIDE SEQUENCE [LARGE SCALE GENOMIC DNA]</scope>
</reference>
<sequence length="194" mass="22744">VNIVDSRDHIWMKSNYIIYFVDTRGNPVDEIGNELINKKLYQKPRDFNGTLGHILIQGKTLGIIIKETTSNEIHEKNVVQGFKELKNEMERLNILNASISQHKSDIKIPWTKIRNIIRLIFLHTPVCITICQGRICIPKPEDRKLAVTNLGRAKERYKYYYDRKLKSQNYKVGNFIYLLQPKKKHKFGDEYTGP</sequence>
<evidence type="ECO:0000313" key="1">
    <source>
        <dbReference type="EMBL" id="EFZ19695.1"/>
    </source>
</evidence>
<organism>
    <name type="scientific">Solenopsis invicta</name>
    <name type="common">Red imported fire ant</name>
    <name type="synonym">Solenopsis wagneri</name>
    <dbReference type="NCBI Taxonomy" id="13686"/>
    <lineage>
        <taxon>Eukaryota</taxon>
        <taxon>Metazoa</taxon>
        <taxon>Ecdysozoa</taxon>
        <taxon>Arthropoda</taxon>
        <taxon>Hexapoda</taxon>
        <taxon>Insecta</taxon>
        <taxon>Pterygota</taxon>
        <taxon>Neoptera</taxon>
        <taxon>Endopterygota</taxon>
        <taxon>Hymenoptera</taxon>
        <taxon>Apocrita</taxon>
        <taxon>Aculeata</taxon>
        <taxon>Formicoidea</taxon>
        <taxon>Formicidae</taxon>
        <taxon>Myrmicinae</taxon>
        <taxon>Solenopsis</taxon>
    </lineage>
</organism>
<dbReference type="AlphaFoldDB" id="E9IIA8"/>
<gene>
    <name evidence="1" type="ORF">SINV_01260</name>
</gene>
<proteinExistence type="predicted"/>
<feature type="non-terminal residue" evidence="1">
    <location>
        <position position="194"/>
    </location>
</feature>
<feature type="non-terminal residue" evidence="1">
    <location>
        <position position="1"/>
    </location>
</feature>
<dbReference type="HOGENOM" id="CLU_1405766_0_0_1"/>
<accession>E9IIA8</accession>
<protein>
    <submittedName>
        <fullName evidence="1">Uncharacterized protein</fullName>
    </submittedName>
</protein>
<dbReference type="EMBL" id="GL763429">
    <property type="protein sequence ID" value="EFZ19695.1"/>
    <property type="molecule type" value="Genomic_DNA"/>
</dbReference>